<comment type="caution">
    <text evidence="2">The sequence shown here is derived from an EMBL/GenBank/DDBJ whole genome shotgun (WGS) entry which is preliminary data.</text>
</comment>
<evidence type="ECO:0000313" key="2">
    <source>
        <dbReference type="EMBL" id="GIG09811.1"/>
    </source>
</evidence>
<proteinExistence type="predicted"/>
<sequence>MDTDGAPNPVEPARPRSPRLLLIAMSVLLAVGAAVVAWQLRHPGQAGQPAALPSAAPDSAMAGTSTPFGLVVTGMEIIDKVAAGGVSGTEGRPRTALSILSVTFRPA</sequence>
<dbReference type="SUPFAM" id="SSF50891">
    <property type="entry name" value="Cyclophilin-like"/>
    <property type="match status" value="1"/>
</dbReference>
<keyword evidence="3" id="KW-1185">Reference proteome</keyword>
<dbReference type="Proteomes" id="UP000630887">
    <property type="component" value="Unassembled WGS sequence"/>
</dbReference>
<name>A0A8J3PA16_9ACTN</name>
<dbReference type="RefSeq" id="WP_203697274.1">
    <property type="nucleotide sequence ID" value="NZ_BAAALC010000065.1"/>
</dbReference>
<reference evidence="2 3" key="1">
    <citation type="submission" date="2021-01" db="EMBL/GenBank/DDBJ databases">
        <title>Whole genome shotgun sequence of Catellatospora coxensis NBRC 107359.</title>
        <authorList>
            <person name="Komaki H."/>
            <person name="Tamura T."/>
        </authorList>
    </citation>
    <scope>NUCLEOTIDE SEQUENCE [LARGE SCALE GENOMIC DNA]</scope>
    <source>
        <strain evidence="2 3">NBRC 107359</strain>
    </source>
</reference>
<dbReference type="InterPro" id="IPR029000">
    <property type="entry name" value="Cyclophilin-like_dom_sf"/>
</dbReference>
<feature type="transmembrane region" description="Helical" evidence="1">
    <location>
        <begin position="20"/>
        <end position="38"/>
    </location>
</feature>
<dbReference type="EMBL" id="BONI01000073">
    <property type="protein sequence ID" value="GIG09811.1"/>
    <property type="molecule type" value="Genomic_DNA"/>
</dbReference>
<keyword evidence="1" id="KW-0812">Transmembrane</keyword>
<gene>
    <name evidence="2" type="ORF">Cco03nite_65110</name>
</gene>
<organism evidence="2 3">
    <name type="scientific">Catellatospora coxensis</name>
    <dbReference type="NCBI Taxonomy" id="310354"/>
    <lineage>
        <taxon>Bacteria</taxon>
        <taxon>Bacillati</taxon>
        <taxon>Actinomycetota</taxon>
        <taxon>Actinomycetes</taxon>
        <taxon>Micromonosporales</taxon>
        <taxon>Micromonosporaceae</taxon>
        <taxon>Catellatospora</taxon>
    </lineage>
</organism>
<dbReference type="AlphaFoldDB" id="A0A8J3PA16"/>
<keyword evidence="1" id="KW-0472">Membrane</keyword>
<evidence type="ECO:0000313" key="3">
    <source>
        <dbReference type="Proteomes" id="UP000630887"/>
    </source>
</evidence>
<keyword evidence="1" id="KW-1133">Transmembrane helix</keyword>
<evidence type="ECO:0000256" key="1">
    <source>
        <dbReference type="SAM" id="Phobius"/>
    </source>
</evidence>
<protein>
    <submittedName>
        <fullName evidence="2">Uncharacterized protein</fullName>
    </submittedName>
</protein>
<accession>A0A8J3PA16</accession>